<dbReference type="PIRSF" id="PIRSF028111">
    <property type="entry name" value="UCP028111"/>
    <property type="match status" value="1"/>
</dbReference>
<dbReference type="AlphaFoldDB" id="A0A9X4D561"/>
<feature type="domain" description="DUF7168" evidence="2">
    <location>
        <begin position="53"/>
        <end position="192"/>
    </location>
</feature>
<dbReference type="EMBL" id="JANIAN010000083">
    <property type="protein sequence ID" value="MDD2110101.1"/>
    <property type="molecule type" value="Genomic_DNA"/>
</dbReference>
<gene>
    <name evidence="3" type="ORF">NP533_28385</name>
</gene>
<protein>
    <submittedName>
        <fullName evidence="3">DUF2786 domain-containing protein</fullName>
    </submittedName>
</protein>
<dbReference type="Proteomes" id="UP001150678">
    <property type="component" value="Unassembled WGS sequence"/>
</dbReference>
<dbReference type="InterPro" id="IPR016868">
    <property type="entry name" value="Phage_B3_Orf5"/>
</dbReference>
<dbReference type="Pfam" id="PF10979">
    <property type="entry name" value="DUF2786"/>
    <property type="match status" value="1"/>
</dbReference>
<accession>A0A9X4D561</accession>
<feature type="domain" description="DUF2786" evidence="1">
    <location>
        <begin position="13"/>
        <end position="50"/>
    </location>
</feature>
<sequence>MTEQQHDESKIERVIRKIKRCLALSKSSNENEAATAMRQAQALMREYRLTELDVRLSDVDEVQSEKSRANRRPTWDRHLSGIVARVFGCRPLSFRHWCETSGRMVERALFVGVTPAPQIAMYAYETLLAKLTQARRDYVARVRSGKSRSAYSPETAGDHFAIAWVSVVHSKLHELVPRGEEDPAIEQHSNGRDLVAVEGQDKALIDQYLAGQEIGKPRKMRPIELDMAAQIAGILAGQKVKLNPGLATGGETQLQLTGARG</sequence>
<proteinExistence type="predicted"/>
<name>A0A9X4D561_9PSED</name>
<evidence type="ECO:0000313" key="4">
    <source>
        <dbReference type="Proteomes" id="UP001150678"/>
    </source>
</evidence>
<evidence type="ECO:0000259" key="1">
    <source>
        <dbReference type="Pfam" id="PF10979"/>
    </source>
</evidence>
<dbReference type="Pfam" id="PF23771">
    <property type="entry name" value="DUF7168"/>
    <property type="match status" value="1"/>
</dbReference>
<organism evidence="3 4">
    <name type="scientific">Pseudomonas asiatica</name>
    <dbReference type="NCBI Taxonomy" id="2219225"/>
    <lineage>
        <taxon>Bacteria</taxon>
        <taxon>Pseudomonadati</taxon>
        <taxon>Pseudomonadota</taxon>
        <taxon>Gammaproteobacteria</taxon>
        <taxon>Pseudomonadales</taxon>
        <taxon>Pseudomonadaceae</taxon>
        <taxon>Pseudomonas</taxon>
    </lineage>
</organism>
<reference evidence="3" key="1">
    <citation type="submission" date="2022-07" db="EMBL/GenBank/DDBJ databases">
        <title>Multi-strain Analysis of Pseudomonas putida Reveals Metabolic and Genetic Diversity.</title>
        <authorList>
            <person name="Monk J.M."/>
        </authorList>
    </citation>
    <scope>NUCLEOTIDE SEQUENCE</scope>
    <source>
        <strain evidence="3">17514</strain>
    </source>
</reference>
<dbReference type="InterPro" id="IPR055592">
    <property type="entry name" value="DUF7168"/>
</dbReference>
<comment type="caution">
    <text evidence="3">The sequence shown here is derived from an EMBL/GenBank/DDBJ whole genome shotgun (WGS) entry which is preliminary data.</text>
</comment>
<evidence type="ECO:0000313" key="3">
    <source>
        <dbReference type="EMBL" id="MDD2110101.1"/>
    </source>
</evidence>
<dbReference type="InterPro" id="IPR024498">
    <property type="entry name" value="DUF2786"/>
</dbReference>
<evidence type="ECO:0000259" key="2">
    <source>
        <dbReference type="Pfam" id="PF23771"/>
    </source>
</evidence>
<dbReference type="RefSeq" id="WP_274080001.1">
    <property type="nucleotide sequence ID" value="NZ_JANIAN010000083.1"/>
</dbReference>